<accession>A0A1Y5DWA9</accession>
<evidence type="ECO:0000259" key="1">
    <source>
        <dbReference type="PROSITE" id="PS50995"/>
    </source>
</evidence>
<reference evidence="3" key="1">
    <citation type="journal article" date="2017" name="Proc. Natl. Acad. Sci. U.S.A.">
        <title>Simulation of Deepwater Horizon oil plume reveals substrate specialization within a complex community of hydrocarbon degraders.</title>
        <authorList>
            <person name="Hu P."/>
            <person name="Dubinsky E.A."/>
            <person name="Probst A.J."/>
            <person name="Wang J."/>
            <person name="Sieber C.M.K."/>
            <person name="Tom L.M."/>
            <person name="Gardinali P."/>
            <person name="Banfield J.F."/>
            <person name="Atlas R.M."/>
            <person name="Andersen G.L."/>
        </authorList>
    </citation>
    <scope>NUCLEOTIDE SEQUENCE [LARGE SCALE GENOMIC DNA]</scope>
</reference>
<dbReference type="Pfam" id="PF12802">
    <property type="entry name" value="MarR_2"/>
    <property type="match status" value="1"/>
</dbReference>
<dbReference type="PRINTS" id="PR00598">
    <property type="entry name" value="HTHMARR"/>
</dbReference>
<gene>
    <name evidence="2" type="ORF">A9Q75_18915</name>
</gene>
<dbReference type="GO" id="GO:0003700">
    <property type="term" value="F:DNA-binding transcription factor activity"/>
    <property type="evidence" value="ECO:0007669"/>
    <property type="project" value="InterPro"/>
</dbReference>
<comment type="caution">
    <text evidence="2">The sequence shown here is derived from an EMBL/GenBank/DDBJ whole genome shotgun (WGS) entry which is preliminary data.</text>
</comment>
<dbReference type="PROSITE" id="PS50995">
    <property type="entry name" value="HTH_MARR_2"/>
    <property type="match status" value="1"/>
</dbReference>
<dbReference type="InterPro" id="IPR000835">
    <property type="entry name" value="HTH_MarR-typ"/>
</dbReference>
<sequence length="140" mass="16016">MFEECLYFNSNALARTVTRVWTEAYKPFGLSPPHAFMLRVVLANPGIMPRELAKELSHSRSTITRFLDSLEKRNLLVRKMTTLDGREVQVYPAKDAIDIHDKLDQTGKNLTKLMGEIIGQDDLSITISNLRKMQHILESN</sequence>
<dbReference type="InterPro" id="IPR036390">
    <property type="entry name" value="WH_DNA-bd_sf"/>
</dbReference>
<dbReference type="PANTHER" id="PTHR33164:SF89">
    <property type="entry name" value="MARR FAMILY REGULATORY PROTEIN"/>
    <property type="match status" value="1"/>
</dbReference>
<dbReference type="InterPro" id="IPR039422">
    <property type="entry name" value="MarR/SlyA-like"/>
</dbReference>
<dbReference type="SUPFAM" id="SSF46785">
    <property type="entry name" value="Winged helix' DNA-binding domain"/>
    <property type="match status" value="1"/>
</dbReference>
<dbReference type="AlphaFoldDB" id="A0A1Y5DWA9"/>
<dbReference type="Gene3D" id="1.10.10.10">
    <property type="entry name" value="Winged helix-like DNA-binding domain superfamily/Winged helix DNA-binding domain"/>
    <property type="match status" value="1"/>
</dbReference>
<evidence type="ECO:0000313" key="2">
    <source>
        <dbReference type="EMBL" id="OUR74828.1"/>
    </source>
</evidence>
<dbReference type="PANTHER" id="PTHR33164">
    <property type="entry name" value="TRANSCRIPTIONAL REGULATOR, MARR FAMILY"/>
    <property type="match status" value="1"/>
</dbReference>
<dbReference type="SMART" id="SM00347">
    <property type="entry name" value="HTH_MARR"/>
    <property type="match status" value="1"/>
</dbReference>
<protein>
    <recommendedName>
        <fullName evidence="1">HTH marR-type domain-containing protein</fullName>
    </recommendedName>
</protein>
<dbReference type="EMBL" id="MAAF01000120">
    <property type="protein sequence ID" value="OUR74828.1"/>
    <property type="molecule type" value="Genomic_DNA"/>
</dbReference>
<evidence type="ECO:0000313" key="3">
    <source>
        <dbReference type="Proteomes" id="UP000243053"/>
    </source>
</evidence>
<dbReference type="Proteomes" id="UP000243053">
    <property type="component" value="Unassembled WGS sequence"/>
</dbReference>
<name>A0A1Y5DWA9_COLPS</name>
<dbReference type="InterPro" id="IPR036388">
    <property type="entry name" value="WH-like_DNA-bd_sf"/>
</dbReference>
<dbReference type="GO" id="GO:0006950">
    <property type="term" value="P:response to stress"/>
    <property type="evidence" value="ECO:0007669"/>
    <property type="project" value="TreeGrafter"/>
</dbReference>
<feature type="domain" description="HTH marR-type" evidence="1">
    <location>
        <begin position="3"/>
        <end position="135"/>
    </location>
</feature>
<proteinExistence type="predicted"/>
<organism evidence="2 3">
    <name type="scientific">Colwellia psychrerythraea</name>
    <name type="common">Vibrio psychroerythus</name>
    <dbReference type="NCBI Taxonomy" id="28229"/>
    <lineage>
        <taxon>Bacteria</taxon>
        <taxon>Pseudomonadati</taxon>
        <taxon>Pseudomonadota</taxon>
        <taxon>Gammaproteobacteria</taxon>
        <taxon>Alteromonadales</taxon>
        <taxon>Colwelliaceae</taxon>
        <taxon>Colwellia</taxon>
    </lineage>
</organism>